<dbReference type="AlphaFoldDB" id="A0A367YDL5"/>
<dbReference type="EMBL" id="QLNQ01000023">
    <property type="protein sequence ID" value="RCK63887.1"/>
    <property type="molecule type" value="Genomic_DNA"/>
</dbReference>
<evidence type="ECO:0000313" key="2">
    <source>
        <dbReference type="Proteomes" id="UP000253472"/>
    </source>
</evidence>
<dbReference type="OrthoDB" id="18388at2759"/>
<dbReference type="InterPro" id="IPR015943">
    <property type="entry name" value="WD40/YVTN_repeat-like_dom_sf"/>
</dbReference>
<dbReference type="Proteomes" id="UP000253472">
    <property type="component" value="Unassembled WGS sequence"/>
</dbReference>
<gene>
    <name evidence="1" type="ORF">Cantr_10509</name>
</gene>
<comment type="caution">
    <text evidence="1">The sequence shown here is derived from an EMBL/GenBank/DDBJ whole genome shotgun (WGS) entry which is preliminary data.</text>
</comment>
<accession>A0A367YDL5</accession>
<evidence type="ECO:0000313" key="1">
    <source>
        <dbReference type="EMBL" id="RCK63887.1"/>
    </source>
</evidence>
<organism evidence="1 2">
    <name type="scientific">Candida viswanathii</name>
    <dbReference type="NCBI Taxonomy" id="5486"/>
    <lineage>
        <taxon>Eukaryota</taxon>
        <taxon>Fungi</taxon>
        <taxon>Dikarya</taxon>
        <taxon>Ascomycota</taxon>
        <taxon>Saccharomycotina</taxon>
        <taxon>Pichiomycetes</taxon>
        <taxon>Debaryomycetaceae</taxon>
        <taxon>Candida/Lodderomyces clade</taxon>
        <taxon>Candida</taxon>
    </lineage>
</organism>
<dbReference type="STRING" id="5486.A0A367YDL5"/>
<keyword evidence="2" id="KW-1185">Reference proteome</keyword>
<proteinExistence type="predicted"/>
<dbReference type="SUPFAM" id="SSF50978">
    <property type="entry name" value="WD40 repeat-like"/>
    <property type="match status" value="1"/>
</dbReference>
<sequence length="502" mass="57314">MNLLVSNQDRGSLRVVKISKKSSNMLHVDIKGELCHLNNDSGVNNYIAKILTFQFQNIAHLVILRKNGSIQLYTKNPNLPYYNLFKDWKNNLTNITGDGIIALDILDNQYLYSCSREGKLIIRDLINDDADESYKVYMVGNSVGKVDLKLDRFKNTIAVAICGKNCDLKLYEIDLNMDVKGQRPGRSQAELSYVGLLRNHPLQRSFTTLNLNPRQQRPPASYRNLDRSSVLSLCHYWKSTTDMDQYTYNPNNLERISQWMSSVCFIEESDYIICGSQMGELVIYNPVEDTAPIFSARVSQFSIKTIKQMDDDYVIFSDSVSKIGIFQISTREIVLEYQGLEFGPFLFLEYILPSMPKRKVSGSKLSFEEIYVMATTVDKRVVVYKLLDNGSYELLLDVKLFDSLIPSISMLHSVSEHYQFRAVFGEVDKKHDPNIYKKRKVSPNLAIPISNQSGIKREYEHILPGVPDSVEASYLSFASSSESENDQGEFVDDTTLQKMLVK</sequence>
<name>A0A367YDL5_9ASCO</name>
<dbReference type="Gene3D" id="2.130.10.10">
    <property type="entry name" value="YVTN repeat-like/Quinoprotein amine dehydrogenase"/>
    <property type="match status" value="1"/>
</dbReference>
<evidence type="ECO:0008006" key="3">
    <source>
        <dbReference type="Google" id="ProtNLM"/>
    </source>
</evidence>
<protein>
    <recommendedName>
        <fullName evidence="3">Ribosome biogenesis protein NSA1</fullName>
    </recommendedName>
</protein>
<dbReference type="InterPro" id="IPR036322">
    <property type="entry name" value="WD40_repeat_dom_sf"/>
</dbReference>
<reference evidence="1 2" key="1">
    <citation type="submission" date="2018-06" db="EMBL/GenBank/DDBJ databases">
        <title>Whole genome sequencing of Candida tropicalis (genome annotated by CSBL at Korea University).</title>
        <authorList>
            <person name="Ahn J."/>
        </authorList>
    </citation>
    <scope>NUCLEOTIDE SEQUENCE [LARGE SCALE GENOMIC DNA]</scope>
    <source>
        <strain evidence="1 2">ATCC 20962</strain>
    </source>
</reference>